<keyword evidence="2" id="KW-1185">Reference proteome</keyword>
<dbReference type="EMBL" id="JAWDGP010006762">
    <property type="protein sequence ID" value="KAK3735925.1"/>
    <property type="molecule type" value="Genomic_DNA"/>
</dbReference>
<proteinExistence type="predicted"/>
<organism evidence="1 2">
    <name type="scientific">Elysia crispata</name>
    <name type="common">lettuce slug</name>
    <dbReference type="NCBI Taxonomy" id="231223"/>
    <lineage>
        <taxon>Eukaryota</taxon>
        <taxon>Metazoa</taxon>
        <taxon>Spiralia</taxon>
        <taxon>Lophotrochozoa</taxon>
        <taxon>Mollusca</taxon>
        <taxon>Gastropoda</taxon>
        <taxon>Heterobranchia</taxon>
        <taxon>Euthyneura</taxon>
        <taxon>Panpulmonata</taxon>
        <taxon>Sacoglossa</taxon>
        <taxon>Placobranchoidea</taxon>
        <taxon>Plakobranchidae</taxon>
        <taxon>Elysia</taxon>
    </lineage>
</organism>
<dbReference type="Proteomes" id="UP001283361">
    <property type="component" value="Unassembled WGS sequence"/>
</dbReference>
<name>A0AAE1CUM4_9GAST</name>
<sequence length="102" mass="11345">MLAPLRLDHDGISGFASNQLSTAPVLEVSSFQNLNNEPGLTEKNRGPIPKGKKLFKDVDDDHHDCFTIKVNNSLILTTHLYLGLKYLVILPLGSREMSSREI</sequence>
<evidence type="ECO:0000313" key="2">
    <source>
        <dbReference type="Proteomes" id="UP001283361"/>
    </source>
</evidence>
<evidence type="ECO:0000313" key="1">
    <source>
        <dbReference type="EMBL" id="KAK3735925.1"/>
    </source>
</evidence>
<reference evidence="1" key="1">
    <citation type="journal article" date="2023" name="G3 (Bethesda)">
        <title>A reference genome for the long-term kleptoplast-retaining sea slug Elysia crispata morphotype clarki.</title>
        <authorList>
            <person name="Eastman K.E."/>
            <person name="Pendleton A.L."/>
            <person name="Shaikh M.A."/>
            <person name="Suttiyut T."/>
            <person name="Ogas R."/>
            <person name="Tomko P."/>
            <person name="Gavelis G."/>
            <person name="Widhalm J.R."/>
            <person name="Wisecaver J.H."/>
        </authorList>
    </citation>
    <scope>NUCLEOTIDE SEQUENCE</scope>
    <source>
        <strain evidence="1">ECLA1</strain>
    </source>
</reference>
<dbReference type="AlphaFoldDB" id="A0AAE1CUM4"/>
<comment type="caution">
    <text evidence="1">The sequence shown here is derived from an EMBL/GenBank/DDBJ whole genome shotgun (WGS) entry which is preliminary data.</text>
</comment>
<gene>
    <name evidence="1" type="ORF">RRG08_064517</name>
</gene>
<accession>A0AAE1CUM4</accession>
<protein>
    <submittedName>
        <fullName evidence="1">Uncharacterized protein</fullName>
    </submittedName>
</protein>